<gene>
    <name evidence="4" type="ORF">HNR73_001872</name>
</gene>
<proteinExistence type="predicted"/>
<reference evidence="4 5" key="1">
    <citation type="submission" date="2020-08" db="EMBL/GenBank/DDBJ databases">
        <title>Genomic Encyclopedia of Type Strains, Phase IV (KMG-IV): sequencing the most valuable type-strain genomes for metagenomic binning, comparative biology and taxonomic classification.</title>
        <authorList>
            <person name="Goeker M."/>
        </authorList>
    </citation>
    <scope>NUCLEOTIDE SEQUENCE [LARGE SCALE GENOMIC DNA]</scope>
    <source>
        <strain evidence="4 5">YIM 65646</strain>
    </source>
</reference>
<feature type="chain" id="PRO_5032583187" evidence="2">
    <location>
        <begin position="28"/>
        <end position="629"/>
    </location>
</feature>
<feature type="transmembrane region" description="Helical" evidence="1">
    <location>
        <begin position="566"/>
        <end position="588"/>
    </location>
</feature>
<protein>
    <submittedName>
        <fullName evidence="4">CubicO group peptidase (Beta-lactamase class C family)</fullName>
    </submittedName>
</protein>
<dbReference type="Gene3D" id="3.40.710.10">
    <property type="entry name" value="DD-peptidase/beta-lactamase superfamily"/>
    <property type="match status" value="1"/>
</dbReference>
<evidence type="ECO:0000259" key="3">
    <source>
        <dbReference type="Pfam" id="PF00144"/>
    </source>
</evidence>
<sequence length="629" mass="65912">MSKRIPALALAALSAALVVAVPAPVSAAPPELTAANVAAFFDERLPPLLDGGPMPGAAVSVVSGGEQVFTGGYGVADVGTGEPVDPERTAFFIASVTKLFTGTAVMQQVERGVLDLDTDVNDYLTTFQIPDTYPGEPITLRHLLTHTAGFDGLVLGIGASDPADVIPLGEYVEKFLPDRVRPPGEVSSYDNFAVSLAGYVVEAVTGTPFADQVRDHLFTPLGMTATSLAQPAPAEITDALARGYTPVDGKQAEIGGQYGFDAPAGAGTISTAADMGRFMIAHLDGGGGVLAPATAAMMHQRQFGNHPAMPGLGLNFMEQNLGGNRVVEHGGDSPGFHSGLWLFPERDTGVFVTYNGDGDGTTDLRGELITAFTEHFFPTPAEAPAPFPGDSEGLAGTYQIARMSRTDATRVLTVITTVTVATKDDGTLDIAGETYSPVGEDLYRAADGVLAGFRRDAEGQAAYLFFSDQQAETYERLAWYADPGLHLVVLAALALALLSTVWWLFSALRRRREAPAPLGARLARITVAVFFAAVLGAVVTAIQAAGDEAATIVAVLEGGSALLNRIPALLTAAALAGAAAVVFAVLAWRRGWWTRPLRVHYGLVVLCALAFLAVAGYYQLLGWPVTARL</sequence>
<dbReference type="RefSeq" id="WP_184786863.1">
    <property type="nucleotide sequence ID" value="NZ_BONT01000013.1"/>
</dbReference>
<dbReference type="PANTHER" id="PTHR46825">
    <property type="entry name" value="D-ALANYL-D-ALANINE-CARBOXYPEPTIDASE/ENDOPEPTIDASE AMPH"/>
    <property type="match status" value="1"/>
</dbReference>
<dbReference type="InterPro" id="IPR050491">
    <property type="entry name" value="AmpC-like"/>
</dbReference>
<dbReference type="EMBL" id="JACHGT010000003">
    <property type="protein sequence ID" value="MBB6034022.1"/>
    <property type="molecule type" value="Genomic_DNA"/>
</dbReference>
<feature type="domain" description="Beta-lactamase-related" evidence="3">
    <location>
        <begin position="42"/>
        <end position="360"/>
    </location>
</feature>
<feature type="transmembrane region" description="Helical" evidence="1">
    <location>
        <begin position="525"/>
        <end position="546"/>
    </location>
</feature>
<name>A0A841FKD7_9ACTN</name>
<dbReference type="AlphaFoldDB" id="A0A841FKD7"/>
<keyword evidence="1" id="KW-0472">Membrane</keyword>
<keyword evidence="5" id="KW-1185">Reference proteome</keyword>
<accession>A0A841FKD7</accession>
<evidence type="ECO:0000256" key="2">
    <source>
        <dbReference type="SAM" id="SignalP"/>
    </source>
</evidence>
<dbReference type="InterPro" id="IPR001466">
    <property type="entry name" value="Beta-lactam-related"/>
</dbReference>
<evidence type="ECO:0000256" key="1">
    <source>
        <dbReference type="SAM" id="Phobius"/>
    </source>
</evidence>
<evidence type="ECO:0000313" key="5">
    <source>
        <dbReference type="Proteomes" id="UP000548476"/>
    </source>
</evidence>
<dbReference type="Pfam" id="PF00144">
    <property type="entry name" value="Beta-lactamase"/>
    <property type="match status" value="1"/>
</dbReference>
<feature type="transmembrane region" description="Helical" evidence="1">
    <location>
        <begin position="484"/>
        <end position="505"/>
    </location>
</feature>
<comment type="caution">
    <text evidence="4">The sequence shown here is derived from an EMBL/GenBank/DDBJ whole genome shotgun (WGS) entry which is preliminary data.</text>
</comment>
<dbReference type="SUPFAM" id="SSF56601">
    <property type="entry name" value="beta-lactamase/transpeptidase-like"/>
    <property type="match status" value="1"/>
</dbReference>
<organism evidence="4 5">
    <name type="scientific">Phytomonospora endophytica</name>
    <dbReference type="NCBI Taxonomy" id="714109"/>
    <lineage>
        <taxon>Bacteria</taxon>
        <taxon>Bacillati</taxon>
        <taxon>Actinomycetota</taxon>
        <taxon>Actinomycetes</taxon>
        <taxon>Micromonosporales</taxon>
        <taxon>Micromonosporaceae</taxon>
        <taxon>Phytomonospora</taxon>
    </lineage>
</organism>
<dbReference type="Proteomes" id="UP000548476">
    <property type="component" value="Unassembled WGS sequence"/>
</dbReference>
<feature type="signal peptide" evidence="2">
    <location>
        <begin position="1"/>
        <end position="27"/>
    </location>
</feature>
<feature type="transmembrane region" description="Helical" evidence="1">
    <location>
        <begin position="600"/>
        <end position="620"/>
    </location>
</feature>
<keyword evidence="2" id="KW-0732">Signal</keyword>
<dbReference type="PANTHER" id="PTHR46825:SF9">
    <property type="entry name" value="BETA-LACTAMASE-RELATED DOMAIN-CONTAINING PROTEIN"/>
    <property type="match status" value="1"/>
</dbReference>
<keyword evidence="1" id="KW-0812">Transmembrane</keyword>
<dbReference type="InterPro" id="IPR012338">
    <property type="entry name" value="Beta-lactam/transpept-like"/>
</dbReference>
<evidence type="ECO:0000313" key="4">
    <source>
        <dbReference type="EMBL" id="MBB6034022.1"/>
    </source>
</evidence>
<keyword evidence="1" id="KW-1133">Transmembrane helix</keyword>